<proteinExistence type="predicted"/>
<dbReference type="InterPro" id="IPR009062">
    <property type="entry name" value="Smac/DIABLO-like_sf"/>
</dbReference>
<organism evidence="1 2">
    <name type="scientific">Sinocyclocheilus anshuiensis</name>
    <dbReference type="NCBI Taxonomy" id="1608454"/>
    <lineage>
        <taxon>Eukaryota</taxon>
        <taxon>Metazoa</taxon>
        <taxon>Chordata</taxon>
        <taxon>Craniata</taxon>
        <taxon>Vertebrata</taxon>
        <taxon>Euteleostomi</taxon>
        <taxon>Actinopterygii</taxon>
        <taxon>Neopterygii</taxon>
        <taxon>Teleostei</taxon>
        <taxon>Ostariophysi</taxon>
        <taxon>Cypriniformes</taxon>
        <taxon>Cyprinidae</taxon>
        <taxon>Cyprininae</taxon>
        <taxon>Sinocyclocheilus</taxon>
    </lineage>
</organism>
<evidence type="ECO:0000313" key="2">
    <source>
        <dbReference type="Proteomes" id="UP000472260"/>
    </source>
</evidence>
<dbReference type="GO" id="GO:0005739">
    <property type="term" value="C:mitochondrion"/>
    <property type="evidence" value="ECO:0007669"/>
    <property type="project" value="InterPro"/>
</dbReference>
<dbReference type="GO" id="GO:0051402">
    <property type="term" value="P:neuron apoptotic process"/>
    <property type="evidence" value="ECO:0007669"/>
    <property type="project" value="TreeGrafter"/>
</dbReference>
<dbReference type="Gene3D" id="1.20.58.70">
    <property type="match status" value="1"/>
</dbReference>
<dbReference type="PANTHER" id="PTHR32247:SF4">
    <property type="entry name" value="DIRECT IAP-BINDING PROTEIN WITH LOW PI"/>
    <property type="match status" value="1"/>
</dbReference>
<dbReference type="InterPro" id="IPR015142">
    <property type="entry name" value="Smac_DIABLO"/>
</dbReference>
<sequence length="124" mass="13895">CATMGALMGDSVCKYQRKCKYIRVGPQFINSGLPKLENLTHEDLVRRASSLVTDSANTYLSQTTLALLDSFSGYIKVIKTIIVRYVASMSKLTSAEEDAIWQVILRQPDITPVIHQTLLQNLIY</sequence>
<dbReference type="PANTHER" id="PTHR32247">
    <property type="entry name" value="DIABLO HOMOLOG, MITOCHONDRIAL"/>
    <property type="match status" value="1"/>
</dbReference>
<name>A0A671R644_9TELE</name>
<dbReference type="Pfam" id="PF09057">
    <property type="entry name" value="Smac_DIABLO"/>
    <property type="match status" value="1"/>
</dbReference>
<protein>
    <submittedName>
        <fullName evidence="1">Uncharacterized protein</fullName>
    </submittedName>
</protein>
<evidence type="ECO:0000313" key="1">
    <source>
        <dbReference type="Ensembl" id="ENSSANP00000078583.1"/>
    </source>
</evidence>
<dbReference type="AlphaFoldDB" id="A0A671R644"/>
<dbReference type="Proteomes" id="UP000472260">
    <property type="component" value="Unassembled WGS sequence"/>
</dbReference>
<keyword evidence="2" id="KW-1185">Reference proteome</keyword>
<accession>A0A671R644</accession>
<reference evidence="1" key="2">
    <citation type="submission" date="2025-09" db="UniProtKB">
        <authorList>
            <consortium name="Ensembl"/>
        </authorList>
    </citation>
    <scope>IDENTIFICATION</scope>
</reference>
<dbReference type="Ensembl" id="ENSSANT00000083534.1">
    <property type="protein sequence ID" value="ENSSANP00000078583.1"/>
    <property type="gene ID" value="ENSSANG00000039128.1"/>
</dbReference>
<dbReference type="GO" id="GO:0008631">
    <property type="term" value="P:intrinsic apoptotic signaling pathway in response to oxidative stress"/>
    <property type="evidence" value="ECO:0007669"/>
    <property type="project" value="TreeGrafter"/>
</dbReference>
<reference evidence="1" key="1">
    <citation type="submission" date="2025-08" db="UniProtKB">
        <authorList>
            <consortium name="Ensembl"/>
        </authorList>
    </citation>
    <scope>IDENTIFICATION</scope>
</reference>
<dbReference type="SUPFAM" id="SSF46984">
    <property type="entry name" value="Smac/diablo"/>
    <property type="match status" value="1"/>
</dbReference>